<feature type="transmembrane region" description="Helical" evidence="2">
    <location>
        <begin position="44"/>
        <end position="66"/>
    </location>
</feature>
<reference evidence="3 4" key="1">
    <citation type="submission" date="2017-03" db="EMBL/GenBank/DDBJ databases">
        <title>Foreign affairs: Plasmid Transfer between Roseobacters and Rhizobia.</title>
        <authorList>
            <person name="Bartling P."/>
            <person name="Bunk B."/>
            <person name="Overmann J."/>
            <person name="Brinkmann H."/>
            <person name="Petersen J."/>
        </authorList>
    </citation>
    <scope>NUCLEOTIDE SEQUENCE [LARGE SCALE GENOMIC DNA]</scope>
    <source>
        <strain evidence="3 4">MACL11</strain>
    </source>
</reference>
<dbReference type="Proteomes" id="UP000191135">
    <property type="component" value="Chromosome"/>
</dbReference>
<protein>
    <submittedName>
        <fullName evidence="3">Uncharacterized protein</fullName>
    </submittedName>
</protein>
<proteinExistence type="predicted"/>
<accession>A0A1U9YVH7</accession>
<evidence type="ECO:0000313" key="3">
    <source>
        <dbReference type="EMBL" id="AQZ49437.1"/>
    </source>
</evidence>
<feature type="coiled-coil region" evidence="1">
    <location>
        <begin position="99"/>
        <end position="140"/>
    </location>
</feature>
<keyword evidence="2" id="KW-0472">Membrane</keyword>
<keyword evidence="4" id="KW-1185">Reference proteome</keyword>
<organism evidence="3 4">
    <name type="scientific">Martelella mediterranea DSM 17316</name>
    <dbReference type="NCBI Taxonomy" id="1122214"/>
    <lineage>
        <taxon>Bacteria</taxon>
        <taxon>Pseudomonadati</taxon>
        <taxon>Pseudomonadota</taxon>
        <taxon>Alphaproteobacteria</taxon>
        <taxon>Hyphomicrobiales</taxon>
        <taxon>Aurantimonadaceae</taxon>
        <taxon>Martelella</taxon>
    </lineage>
</organism>
<gene>
    <name evidence="3" type="ORF">Mame_00052</name>
</gene>
<dbReference type="KEGG" id="mmed:Mame_00052"/>
<keyword evidence="2" id="KW-0812">Transmembrane</keyword>
<evidence type="ECO:0000256" key="2">
    <source>
        <dbReference type="SAM" id="Phobius"/>
    </source>
</evidence>
<keyword evidence="1" id="KW-0175">Coiled coil</keyword>
<dbReference type="AlphaFoldDB" id="A0A1U9YVH7"/>
<sequence length="289" mass="32395">MASVDRRTSPGQCPILECTRLTKRGMRVKRGSDERDDGTDNSRIAFLAVVGTVIWAGVAGIILWKAGLPTNSPGWGDFFAGAFAPVAFIWLVVAVFIQSNELKEQRKELALTREEFELNREVLKEQAKEAKKQAEFIGQQTKAMFDQKRLQEFETALSTFAIRLETYREALRFSTEKHIYGAPVYTGEAGRYKGEDLILHIFKTLQEYDKLTEGKRWTVERWTSFHPEGLGRIVEAAKACLIAASKLSEGDRPRAKALELETLCEDLSTLYDLSTQQSGGAEGSGYSKL</sequence>
<dbReference type="EMBL" id="CP020330">
    <property type="protein sequence ID" value="AQZ49437.1"/>
    <property type="molecule type" value="Genomic_DNA"/>
</dbReference>
<keyword evidence="2" id="KW-1133">Transmembrane helix</keyword>
<feature type="transmembrane region" description="Helical" evidence="2">
    <location>
        <begin position="78"/>
        <end position="97"/>
    </location>
</feature>
<name>A0A1U9YVH7_9HYPH</name>
<evidence type="ECO:0000256" key="1">
    <source>
        <dbReference type="SAM" id="Coils"/>
    </source>
</evidence>
<evidence type="ECO:0000313" key="4">
    <source>
        <dbReference type="Proteomes" id="UP000191135"/>
    </source>
</evidence>